<dbReference type="Gene3D" id="3.40.50.12780">
    <property type="entry name" value="N-terminal domain of ligase-like"/>
    <property type="match status" value="1"/>
</dbReference>
<organism evidence="3 4">
    <name type="scientific">Actinomadura chibensis</name>
    <dbReference type="NCBI Taxonomy" id="392828"/>
    <lineage>
        <taxon>Bacteria</taxon>
        <taxon>Bacillati</taxon>
        <taxon>Actinomycetota</taxon>
        <taxon>Actinomycetes</taxon>
        <taxon>Streptosporangiales</taxon>
        <taxon>Thermomonosporaceae</taxon>
        <taxon>Actinomadura</taxon>
    </lineage>
</organism>
<keyword evidence="4" id="KW-1185">Reference proteome</keyword>
<dbReference type="InterPro" id="IPR000873">
    <property type="entry name" value="AMP-dep_synth/lig_dom"/>
</dbReference>
<dbReference type="Pfam" id="PF00501">
    <property type="entry name" value="AMP-binding"/>
    <property type="match status" value="1"/>
</dbReference>
<dbReference type="EMBL" id="VSFG01000004">
    <property type="protein sequence ID" value="TYB44858.1"/>
    <property type="molecule type" value="Genomic_DNA"/>
</dbReference>
<dbReference type="PANTHER" id="PTHR43767:SF1">
    <property type="entry name" value="NONRIBOSOMAL PEPTIDE SYNTHASE PES1 (EUROFUNG)-RELATED"/>
    <property type="match status" value="1"/>
</dbReference>
<dbReference type="AlphaFoldDB" id="A0A5D0NKT4"/>
<dbReference type="SUPFAM" id="SSF56801">
    <property type="entry name" value="Acetyl-CoA synthetase-like"/>
    <property type="match status" value="1"/>
</dbReference>
<dbReference type="STRING" id="1220554.GCA_001552135_02904"/>
<dbReference type="Proteomes" id="UP000323380">
    <property type="component" value="Unassembled WGS sequence"/>
</dbReference>
<accession>A0A5D0NKT4</accession>
<dbReference type="RefSeq" id="WP_067890763.1">
    <property type="nucleotide sequence ID" value="NZ_VSFG01000004.1"/>
</dbReference>
<dbReference type="PROSITE" id="PS00455">
    <property type="entry name" value="AMP_BINDING"/>
    <property type="match status" value="1"/>
</dbReference>
<proteinExistence type="predicted"/>
<dbReference type="Pfam" id="PF13193">
    <property type="entry name" value="AMP-binding_C"/>
    <property type="match status" value="1"/>
</dbReference>
<dbReference type="Gene3D" id="3.30.300.30">
    <property type="match status" value="1"/>
</dbReference>
<sequence>MGVEGVGFYEIARNYPDRPAVLAPGVPVSYGELHAEVNRLSNALDDLGLRPGDTLATVLGNRAEFLTVLLAAMQSGLYLVPVSRHLTGPEIGYILRDCGAKVVVTESAFAEAVASAADDAGVPEAGRVSVDPVRGYRLMAGLCASGSAHPPAKRQMGSIMLYTSGTTGRPKGVRRPLLDITPEILADVMRQTLMRHLGLAPGDDVHLAIGPLYHSAPCVHAMMALYLGHAVVVASRFRPEHTLALIQRHRVTNTFMVPTMFHRMLALPDEVRERYDVSSLRQVFHSAAPVPVETKRRMMDWWGPVLYEYYGSTESGPVTIASPEEWLAHPGTVGSPVEGVQIKILDPEGAELPAGETGLIYASGHPGFEYHGDPAKTASAMRGDFYTAGDLGRVDADGRLYMSDRRTDLIISGGVNIYPAEVENVLLQHPAVGDAAVIGVPDDEWGQSVVALVEPAEDDRPGGLDERALEAELLAFCAPRLARMKHPRRVEFRAALPRTPSGKLSRGRLREDYLRG</sequence>
<feature type="domain" description="AMP-dependent synthetase/ligase" evidence="1">
    <location>
        <begin position="10"/>
        <end position="365"/>
    </location>
</feature>
<dbReference type="InterPro" id="IPR025110">
    <property type="entry name" value="AMP-bd_C"/>
</dbReference>
<evidence type="ECO:0000259" key="1">
    <source>
        <dbReference type="Pfam" id="PF00501"/>
    </source>
</evidence>
<evidence type="ECO:0000313" key="3">
    <source>
        <dbReference type="EMBL" id="TYB44858.1"/>
    </source>
</evidence>
<dbReference type="PANTHER" id="PTHR43767">
    <property type="entry name" value="LONG-CHAIN-FATTY-ACID--COA LIGASE"/>
    <property type="match status" value="1"/>
</dbReference>
<comment type="caution">
    <text evidence="3">The sequence shown here is derived from an EMBL/GenBank/DDBJ whole genome shotgun (WGS) entry which is preliminary data.</text>
</comment>
<name>A0A5D0NKT4_9ACTN</name>
<dbReference type="InterPro" id="IPR042099">
    <property type="entry name" value="ANL_N_sf"/>
</dbReference>
<dbReference type="InterPro" id="IPR045851">
    <property type="entry name" value="AMP-bd_C_sf"/>
</dbReference>
<dbReference type="GO" id="GO:0016878">
    <property type="term" value="F:acid-thiol ligase activity"/>
    <property type="evidence" value="ECO:0007669"/>
    <property type="project" value="UniProtKB-ARBA"/>
</dbReference>
<reference evidence="3 4" key="1">
    <citation type="submission" date="2019-08" db="EMBL/GenBank/DDBJ databases">
        <title>Actinomadura sp. nov. CYP1-5 isolated from mountain soil.</title>
        <authorList>
            <person name="Songsumanus A."/>
            <person name="Kuncharoen N."/>
            <person name="Kudo T."/>
            <person name="Yuki M."/>
            <person name="Igarashi Y."/>
            <person name="Tanasupawat S."/>
        </authorList>
    </citation>
    <scope>NUCLEOTIDE SEQUENCE [LARGE SCALE GENOMIC DNA]</scope>
    <source>
        <strain evidence="3 4">JCM 14158</strain>
    </source>
</reference>
<evidence type="ECO:0000313" key="4">
    <source>
        <dbReference type="Proteomes" id="UP000323380"/>
    </source>
</evidence>
<dbReference type="InterPro" id="IPR050237">
    <property type="entry name" value="ATP-dep_AMP-bd_enzyme"/>
</dbReference>
<evidence type="ECO:0000259" key="2">
    <source>
        <dbReference type="Pfam" id="PF13193"/>
    </source>
</evidence>
<protein>
    <submittedName>
        <fullName evidence="3">AMP-binding protein</fullName>
    </submittedName>
</protein>
<gene>
    <name evidence="3" type="ORF">FXF69_22220</name>
</gene>
<dbReference type="InterPro" id="IPR020845">
    <property type="entry name" value="AMP-binding_CS"/>
</dbReference>
<feature type="domain" description="AMP-binding enzyme C-terminal" evidence="2">
    <location>
        <begin position="421"/>
        <end position="503"/>
    </location>
</feature>